<keyword evidence="4" id="KW-1185">Reference proteome</keyword>
<protein>
    <recommendedName>
        <fullName evidence="2">BAP29/BAP31 transmembrane domain-containing protein</fullName>
    </recommendedName>
</protein>
<evidence type="ECO:0000313" key="4">
    <source>
        <dbReference type="Proteomes" id="UP001162131"/>
    </source>
</evidence>
<keyword evidence="1" id="KW-0812">Transmembrane</keyword>
<name>A0AAU9JJW7_9CILI</name>
<keyword evidence="1" id="KW-0472">Membrane</keyword>
<evidence type="ECO:0000313" key="3">
    <source>
        <dbReference type="EMBL" id="CAG9323780.1"/>
    </source>
</evidence>
<sequence length="133" mass="15826">MSLNWLIGWIDLPVSIVILVIFLMPLVPLFVKSMTSRWLWNVQMRIGKNDFKVIHVLLVLFGTLFVVRAYNHINFTEELDSKEMLEADFKSKRHRIERDFYLAGLSFACWVYIWRLCPLIDEYSKLSKEKKAK</sequence>
<reference evidence="3" key="1">
    <citation type="submission" date="2021-09" db="EMBL/GenBank/DDBJ databases">
        <authorList>
            <consortium name="AG Swart"/>
            <person name="Singh M."/>
            <person name="Singh A."/>
            <person name="Seah K."/>
            <person name="Emmerich C."/>
        </authorList>
    </citation>
    <scope>NUCLEOTIDE SEQUENCE</scope>
    <source>
        <strain evidence="3">ATCC30299</strain>
    </source>
</reference>
<dbReference type="AlphaFoldDB" id="A0AAU9JJW7"/>
<organism evidence="3 4">
    <name type="scientific">Blepharisma stoltei</name>
    <dbReference type="NCBI Taxonomy" id="1481888"/>
    <lineage>
        <taxon>Eukaryota</taxon>
        <taxon>Sar</taxon>
        <taxon>Alveolata</taxon>
        <taxon>Ciliophora</taxon>
        <taxon>Postciliodesmatophora</taxon>
        <taxon>Heterotrichea</taxon>
        <taxon>Heterotrichida</taxon>
        <taxon>Blepharismidae</taxon>
        <taxon>Blepharisma</taxon>
    </lineage>
</organism>
<dbReference type="EMBL" id="CAJZBQ010000035">
    <property type="protein sequence ID" value="CAG9323780.1"/>
    <property type="molecule type" value="Genomic_DNA"/>
</dbReference>
<evidence type="ECO:0000256" key="1">
    <source>
        <dbReference type="SAM" id="Phobius"/>
    </source>
</evidence>
<dbReference type="Pfam" id="PF05529">
    <property type="entry name" value="Bap31"/>
    <property type="match status" value="1"/>
</dbReference>
<evidence type="ECO:0000259" key="2">
    <source>
        <dbReference type="Pfam" id="PF05529"/>
    </source>
</evidence>
<dbReference type="InterPro" id="IPR040463">
    <property type="entry name" value="BAP29/BAP31_N"/>
</dbReference>
<feature type="domain" description="BAP29/BAP31 transmembrane" evidence="2">
    <location>
        <begin position="1"/>
        <end position="131"/>
    </location>
</feature>
<accession>A0AAU9JJW7</accession>
<gene>
    <name evidence="3" type="ORF">BSTOLATCC_MIC34816</name>
</gene>
<feature type="transmembrane region" description="Helical" evidence="1">
    <location>
        <begin position="100"/>
        <end position="120"/>
    </location>
</feature>
<dbReference type="Proteomes" id="UP001162131">
    <property type="component" value="Unassembled WGS sequence"/>
</dbReference>
<comment type="caution">
    <text evidence="3">The sequence shown here is derived from an EMBL/GenBank/DDBJ whole genome shotgun (WGS) entry which is preliminary data.</text>
</comment>
<feature type="transmembrane region" description="Helical" evidence="1">
    <location>
        <begin position="6"/>
        <end position="31"/>
    </location>
</feature>
<feature type="transmembrane region" description="Helical" evidence="1">
    <location>
        <begin position="51"/>
        <end position="70"/>
    </location>
</feature>
<keyword evidence="1" id="KW-1133">Transmembrane helix</keyword>
<proteinExistence type="predicted"/>